<dbReference type="AlphaFoldDB" id="A0A8J5Z2A5"/>
<evidence type="ECO:0000313" key="3">
    <source>
        <dbReference type="Proteomes" id="UP000701853"/>
    </source>
</evidence>
<feature type="compositionally biased region" description="Polar residues" evidence="1">
    <location>
        <begin position="42"/>
        <end position="51"/>
    </location>
</feature>
<protein>
    <submittedName>
        <fullName evidence="2">Uncharacterized protein</fullName>
    </submittedName>
</protein>
<evidence type="ECO:0000256" key="1">
    <source>
        <dbReference type="SAM" id="MobiDB-lite"/>
    </source>
</evidence>
<evidence type="ECO:0000313" key="2">
    <source>
        <dbReference type="EMBL" id="KAG8499556.1"/>
    </source>
</evidence>
<dbReference type="Proteomes" id="UP000701853">
    <property type="component" value="Chromosome 3"/>
</dbReference>
<gene>
    <name evidence="2" type="ORF">CXB51_006142</name>
</gene>
<dbReference type="OrthoDB" id="10482722at2759"/>
<feature type="region of interest" description="Disordered" evidence="1">
    <location>
        <begin position="25"/>
        <end position="51"/>
    </location>
</feature>
<organism evidence="2 3">
    <name type="scientific">Gossypium anomalum</name>
    <dbReference type="NCBI Taxonomy" id="47600"/>
    <lineage>
        <taxon>Eukaryota</taxon>
        <taxon>Viridiplantae</taxon>
        <taxon>Streptophyta</taxon>
        <taxon>Embryophyta</taxon>
        <taxon>Tracheophyta</taxon>
        <taxon>Spermatophyta</taxon>
        <taxon>Magnoliopsida</taxon>
        <taxon>eudicotyledons</taxon>
        <taxon>Gunneridae</taxon>
        <taxon>Pentapetalae</taxon>
        <taxon>rosids</taxon>
        <taxon>malvids</taxon>
        <taxon>Malvales</taxon>
        <taxon>Malvaceae</taxon>
        <taxon>Malvoideae</taxon>
        <taxon>Gossypium</taxon>
    </lineage>
</organism>
<reference evidence="2 3" key="1">
    <citation type="journal article" date="2021" name="bioRxiv">
        <title>The Gossypium anomalum genome as a resource for cotton improvement and evolutionary analysis of hybrid incompatibility.</title>
        <authorList>
            <person name="Grover C.E."/>
            <person name="Yuan D."/>
            <person name="Arick M.A."/>
            <person name="Miller E.R."/>
            <person name="Hu G."/>
            <person name="Peterson D.G."/>
            <person name="Wendel J.F."/>
            <person name="Udall J.A."/>
        </authorList>
    </citation>
    <scope>NUCLEOTIDE SEQUENCE [LARGE SCALE GENOMIC DNA]</scope>
    <source>
        <strain evidence="2">JFW-Udall</strain>
        <tissue evidence="2">Leaf</tissue>
    </source>
</reference>
<sequence>MQLKPNANAKDLARKFSLHTKWRRSDSHFGPMRGPPLLVNDTPMTHEQQPDLTIEGSTRRNLAQLYGEDDPGISRGKPFLWCPSSAFQALLKFLTAGILFPFWDLSGLG</sequence>
<name>A0A8J5Z2A5_9ROSI</name>
<keyword evidence="3" id="KW-1185">Reference proteome</keyword>
<comment type="caution">
    <text evidence="2">The sequence shown here is derived from an EMBL/GenBank/DDBJ whole genome shotgun (WGS) entry which is preliminary data.</text>
</comment>
<proteinExistence type="predicted"/>
<dbReference type="EMBL" id="JAHUZN010000003">
    <property type="protein sequence ID" value="KAG8499556.1"/>
    <property type="molecule type" value="Genomic_DNA"/>
</dbReference>
<accession>A0A8J5Z2A5</accession>